<dbReference type="PANTHER" id="PTHR10559:SF18">
    <property type="entry name" value="TRANSCOBALAMIN II"/>
    <property type="match status" value="1"/>
</dbReference>
<evidence type="ECO:0000313" key="4">
    <source>
        <dbReference type="EMBL" id="PDZ14438.1"/>
    </source>
</evidence>
<dbReference type="Proteomes" id="UP000220192">
    <property type="component" value="Unassembled WGS sequence"/>
</dbReference>
<dbReference type="NCBIfam" id="TIGR01167">
    <property type="entry name" value="LPXTG_anchor"/>
    <property type="match status" value="1"/>
</dbReference>
<dbReference type="EMBL" id="NVLX01000027">
    <property type="protein sequence ID" value="PDZ14438.1"/>
    <property type="molecule type" value="Genomic_DNA"/>
</dbReference>
<name>A0A2A7D3G0_BACAN</name>
<evidence type="ECO:0000313" key="5">
    <source>
        <dbReference type="Proteomes" id="UP000220192"/>
    </source>
</evidence>
<protein>
    <submittedName>
        <fullName evidence="4">Cell wall anchor protein</fullName>
    </submittedName>
</protein>
<accession>A0A2A7D3G0</accession>
<comment type="caution">
    <text evidence="4">The sequence shown here is derived from an EMBL/GenBank/DDBJ whole genome shotgun (WGS) entry which is preliminary data.</text>
</comment>
<dbReference type="RefSeq" id="WP_097841776.1">
    <property type="nucleotide sequence ID" value="NZ_NVLX01000027.1"/>
</dbReference>
<dbReference type="Pfam" id="PF14478">
    <property type="entry name" value="DUF4430"/>
    <property type="match status" value="1"/>
</dbReference>
<dbReference type="Gene3D" id="1.50.10.20">
    <property type="match status" value="1"/>
</dbReference>
<keyword evidence="2" id="KW-0732">Signal</keyword>
<feature type="region of interest" description="Disordered" evidence="1">
    <location>
        <begin position="553"/>
        <end position="573"/>
    </location>
</feature>
<feature type="compositionally biased region" description="Basic and acidic residues" evidence="1">
    <location>
        <begin position="152"/>
        <end position="222"/>
    </location>
</feature>
<feature type="chain" id="PRO_5038610768" evidence="2">
    <location>
        <begin position="24"/>
        <end position="601"/>
    </location>
</feature>
<dbReference type="InterPro" id="IPR027954">
    <property type="entry name" value="Transcobalamin-like_C"/>
</dbReference>
<organism evidence="4 5">
    <name type="scientific">Bacillus anthracis</name>
    <name type="common">anthrax bacterium</name>
    <dbReference type="NCBI Taxonomy" id="1392"/>
    <lineage>
        <taxon>Bacteria</taxon>
        <taxon>Bacillati</taxon>
        <taxon>Bacillota</taxon>
        <taxon>Bacilli</taxon>
        <taxon>Bacillales</taxon>
        <taxon>Bacillaceae</taxon>
        <taxon>Bacillus</taxon>
        <taxon>Bacillus cereus group</taxon>
    </lineage>
</organism>
<evidence type="ECO:0000259" key="3">
    <source>
        <dbReference type="Pfam" id="PF14478"/>
    </source>
</evidence>
<feature type="signal peptide" evidence="2">
    <location>
        <begin position="1"/>
        <end position="23"/>
    </location>
</feature>
<sequence>MAMLKKWLLTSLMAVTLVFVSFANTVHITFAEGNTAKLAIIGESQKGIMLCPKEEQIKDGETALSLLQKVMGDKVESETMSFGTYVKGIDGLMAGATSGWTYDVNDTSAQVGADSYKLESGDVVVFRFVSDWSNMSQETLQQTLDKFGTCKTVEEPKTDDPKQEKPEEPKTDDPKQEKPEEPKTDDPKQEKPEEPKTDDLKQEKPEEPKTDDPKQEKPEQPKQENIQVPAAQVNDAIDKTSEKMLQDGIESDWVALGLSRSGKNVPIEAKLNYVKSVNEKVEKRINRFSATDLARTIIMMNAMQADPTKVGEHNLVQKLYESDKVNSVTGYTFALLAFDTKKYEVPVNSKWNRVALVDALLNAQHTDGGWTYDSASSKDSASSVDVTGMVLSALAPYQDRPDVKPAVEKAVAYLYKEQLQNGGFSADGQENSNSVAQAIIGLSLVKDVDQNRLHKAVQNLLSYQLPNGEFKWLPSDQNGSGMATEQAFLALLQFKDLGKSIYDWSNVSVPEIDMKPNVDSENVVVEKEVTEQPQEQKQVQQEMKDDTLKVVVDNEPVKSKKSGNGSVLPKTGASSHSAATEVGMGVLCIASAYVLWRRKAA</sequence>
<evidence type="ECO:0000256" key="1">
    <source>
        <dbReference type="SAM" id="MobiDB-lite"/>
    </source>
</evidence>
<dbReference type="AlphaFoldDB" id="A0A2A7D3G0"/>
<reference evidence="4 5" key="1">
    <citation type="submission" date="2017-09" db="EMBL/GenBank/DDBJ databases">
        <title>Large-scale bioinformatics analysis of Bacillus genomes uncovers conserved roles of natural products in bacterial physiology.</title>
        <authorList>
            <consortium name="Agbiome Team Llc"/>
            <person name="Bleich R.M."/>
            <person name="Grubbs K.J."/>
            <person name="Santa Maria K.C."/>
            <person name="Allen S.E."/>
            <person name="Farag S."/>
            <person name="Shank E.A."/>
            <person name="Bowers A."/>
        </authorList>
    </citation>
    <scope>NUCLEOTIDE SEQUENCE [LARGE SCALE GENOMIC DNA]</scope>
    <source>
        <strain evidence="4 5">AFS095574</strain>
    </source>
</reference>
<feature type="region of interest" description="Disordered" evidence="1">
    <location>
        <begin position="150"/>
        <end position="231"/>
    </location>
</feature>
<proteinExistence type="predicted"/>
<feature type="domain" description="Transcobalamin-like C-terminal" evidence="3">
    <location>
        <begin position="60"/>
        <end position="128"/>
    </location>
</feature>
<evidence type="ECO:0000256" key="2">
    <source>
        <dbReference type="SAM" id="SignalP"/>
    </source>
</evidence>
<dbReference type="Gene3D" id="2.170.130.30">
    <property type="match status" value="1"/>
</dbReference>
<dbReference type="CDD" id="cd00688">
    <property type="entry name" value="ISOPREN_C2_like"/>
    <property type="match status" value="1"/>
</dbReference>
<dbReference type="InterPro" id="IPR051588">
    <property type="entry name" value="Cobalamin_Transport"/>
</dbReference>
<dbReference type="SUPFAM" id="SSF81853">
    <property type="entry name" value="Family 10 polysaccharide lyase"/>
    <property type="match status" value="1"/>
</dbReference>
<dbReference type="PANTHER" id="PTHR10559">
    <property type="entry name" value="TRANSCOBALAMIN-1/GASTRIC INTRINSIC FACTOR"/>
    <property type="match status" value="1"/>
</dbReference>
<gene>
    <name evidence="4" type="ORF">CON16_24260</name>
</gene>